<dbReference type="RefSeq" id="WP_011768793.1">
    <property type="nucleotide sequence ID" value="NC_008709.1"/>
</dbReference>
<name>A1SRW9_PSYIN</name>
<evidence type="ECO:0000256" key="1">
    <source>
        <dbReference type="SAM" id="SignalP"/>
    </source>
</evidence>
<feature type="signal peptide" evidence="1">
    <location>
        <begin position="1"/>
        <end position="22"/>
    </location>
</feature>
<proteinExistence type="predicted"/>
<accession>A1SRW9</accession>
<sequence>MRYFLTTMLLIATLPLSTLVNAGALPDGPHVAVTGSAQIEVQPDQVMVQFQATSLEKSAVLAKQNVDQQVSALLVNLKSASFDTNILERGQINTREQYQYIKDQRTLQGIIATRDLSYLLTDLDKVNQFLELVVAANIESIGQMHYGLQSPQEWQLKVRQLAIQDSKEQAENLASAYQAKLGKIYAINYQHSYVQPLMMRAKSEQTDESTYQVNKIKISDQVEAVFTLE</sequence>
<keyword evidence="3" id="KW-1185">Reference proteome</keyword>
<dbReference type="PANTHER" id="PTHR34387:SF1">
    <property type="entry name" value="PERIPLASMIC IMMUNOGENIC PROTEIN"/>
    <property type="match status" value="1"/>
</dbReference>
<dbReference type="AlphaFoldDB" id="A1SRW9"/>
<dbReference type="InterPro" id="IPR052022">
    <property type="entry name" value="26kDa_periplasmic_antigen"/>
</dbReference>
<dbReference type="HOGENOM" id="CLU_080344_3_0_6"/>
<dbReference type="eggNOG" id="COG2968">
    <property type="taxonomic scope" value="Bacteria"/>
</dbReference>
<dbReference type="PANTHER" id="PTHR34387">
    <property type="entry name" value="SLR1258 PROTEIN"/>
    <property type="match status" value="1"/>
</dbReference>
<gene>
    <name evidence="2" type="ordered locus">Ping_0373</name>
</gene>
<evidence type="ECO:0000313" key="2">
    <source>
        <dbReference type="EMBL" id="ABM02234.1"/>
    </source>
</evidence>
<dbReference type="Gene3D" id="3.30.110.170">
    <property type="entry name" value="Protein of unknown function (DUF541), domain 1"/>
    <property type="match status" value="1"/>
</dbReference>
<evidence type="ECO:0000313" key="3">
    <source>
        <dbReference type="Proteomes" id="UP000000639"/>
    </source>
</evidence>
<dbReference type="Gene3D" id="3.30.70.2970">
    <property type="entry name" value="Protein of unknown function (DUF541), domain 2"/>
    <property type="match status" value="1"/>
</dbReference>
<dbReference type="GO" id="GO:0006974">
    <property type="term" value="P:DNA damage response"/>
    <property type="evidence" value="ECO:0007669"/>
    <property type="project" value="TreeGrafter"/>
</dbReference>
<dbReference type="KEGG" id="pin:Ping_0373"/>
<dbReference type="InterPro" id="IPR007497">
    <property type="entry name" value="SIMPL/DUF541"/>
</dbReference>
<reference evidence="2 3" key="1">
    <citation type="submission" date="2007-01" db="EMBL/GenBank/DDBJ databases">
        <title>Complete sequence of Psychromonas ingrahamii 37.</title>
        <authorList>
            <consortium name="US DOE Joint Genome Institute"/>
            <person name="Copeland A."/>
            <person name="Lucas S."/>
            <person name="Lapidus A."/>
            <person name="Barry K."/>
            <person name="Detter J.C."/>
            <person name="Glavina del Rio T."/>
            <person name="Hammon N."/>
            <person name="Israni S."/>
            <person name="Dalin E."/>
            <person name="Tice H."/>
            <person name="Pitluck S."/>
            <person name="Thompson L.S."/>
            <person name="Brettin T."/>
            <person name="Bruce D."/>
            <person name="Han C."/>
            <person name="Tapia R."/>
            <person name="Schmutz J."/>
            <person name="Larimer F."/>
            <person name="Land M."/>
            <person name="Hauser L."/>
            <person name="Kyrpides N."/>
            <person name="Ivanova N."/>
            <person name="Staley J."/>
            <person name="Richardson P."/>
        </authorList>
    </citation>
    <scope>NUCLEOTIDE SEQUENCE [LARGE SCALE GENOMIC DNA]</scope>
    <source>
        <strain evidence="2 3">37</strain>
    </source>
</reference>
<dbReference type="OrthoDB" id="5985609at2"/>
<keyword evidence="1" id="KW-0732">Signal</keyword>
<dbReference type="Proteomes" id="UP000000639">
    <property type="component" value="Chromosome"/>
</dbReference>
<protein>
    <submittedName>
        <fullName evidence="2">Uncharacterized protein</fullName>
    </submittedName>
</protein>
<feature type="chain" id="PRO_5002637807" evidence="1">
    <location>
        <begin position="23"/>
        <end position="229"/>
    </location>
</feature>
<dbReference type="EMBL" id="CP000510">
    <property type="protein sequence ID" value="ABM02234.1"/>
    <property type="molecule type" value="Genomic_DNA"/>
</dbReference>
<dbReference type="Pfam" id="PF04402">
    <property type="entry name" value="SIMPL"/>
    <property type="match status" value="1"/>
</dbReference>
<organism evidence="2 3">
    <name type="scientific">Psychromonas ingrahamii (strain DSM 17664 / CCUG 51855 / 37)</name>
    <dbReference type="NCBI Taxonomy" id="357804"/>
    <lineage>
        <taxon>Bacteria</taxon>
        <taxon>Pseudomonadati</taxon>
        <taxon>Pseudomonadota</taxon>
        <taxon>Gammaproteobacteria</taxon>
        <taxon>Alteromonadales</taxon>
        <taxon>Psychromonadaceae</taxon>
        <taxon>Psychromonas</taxon>
    </lineage>
</organism>